<dbReference type="GO" id="GO:0031267">
    <property type="term" value="F:small GTPase binding"/>
    <property type="evidence" value="ECO:0007669"/>
    <property type="project" value="TreeGrafter"/>
</dbReference>
<sequence length="699" mass="78569">MTSTRPSPVEDPFLYNLCSKRISPPAELKEDLHKREVEQGPKDDGVLNLTSLQLDEYSNDQLNSLSRSIGRATAVEYLELNGVDRLNWNTILCHDNCSLRELVVTIQSQMALGELAWALSYNTSLVRLELSYVEEPRRNKNNNFSAIDVSDVYASINHNLLLEAMRPIQQIVVRGLSPKRLPKSSSCQSKPCSWYHLTLEDCNLKYAADSWIAPAIHSLQAIILCKCQLSAETIQSLSEAYLEYSTRRNSSEQEFKRKKKKTRKAPLQVLNLSSNTWDVDIQNNGENKTAVNGSGNIVETPSLPESCLSSLATWMDSLSNLVELDLSNNLQLFLTGRGMGDLCSTLNNSLQRLSLRHCGLRPTDLRALVSTFLWIEALDLSENSALLKDLSPLLSLEYLSELVLENMSENGLTSSTSDAPTPGAFGLNTYLQALVHEKRSSKDYLVENPIHKRIKSLNLSGNILQEESLLAISALSSLRVLILINCQLESRGLTKLLRGGEIISERCAVNWKELYLGYNNIGDDGAVALARALKNQHLSSLRVLQLDSNIISLKALKALVHDGLAHSSCLESMTLWDVGASTINQQSAWQDVEKLMYHYLLLNQAGRVFLFLDRRGGEDYDGVDKKKFCRRLWPIILEQADRVYGANALYHFLQKRPDIILPTKMRNKVHAPYYTHTQLVKDDFPRHSPRSVADLSFHD</sequence>
<evidence type="ECO:0000313" key="2">
    <source>
        <dbReference type="Proteomes" id="UP000693970"/>
    </source>
</evidence>
<dbReference type="GO" id="GO:0048471">
    <property type="term" value="C:perinuclear region of cytoplasm"/>
    <property type="evidence" value="ECO:0007669"/>
    <property type="project" value="TreeGrafter"/>
</dbReference>
<dbReference type="SMART" id="SM00368">
    <property type="entry name" value="LRR_RI"/>
    <property type="match status" value="4"/>
</dbReference>
<accession>A0A9K3KQQ9</accession>
<dbReference type="AlphaFoldDB" id="A0A9K3KQQ9"/>
<dbReference type="GO" id="GO:0006913">
    <property type="term" value="P:nucleocytoplasmic transport"/>
    <property type="evidence" value="ECO:0007669"/>
    <property type="project" value="TreeGrafter"/>
</dbReference>
<reference evidence="1" key="1">
    <citation type="journal article" date="2021" name="Sci. Rep.">
        <title>Diploid genomic architecture of Nitzschia inconspicua, an elite biomass production diatom.</title>
        <authorList>
            <person name="Oliver A."/>
            <person name="Podell S."/>
            <person name="Pinowska A."/>
            <person name="Traller J.C."/>
            <person name="Smith S.R."/>
            <person name="McClure R."/>
            <person name="Beliaev A."/>
            <person name="Bohutskyi P."/>
            <person name="Hill E.A."/>
            <person name="Rabines A."/>
            <person name="Zheng H."/>
            <person name="Allen L.Z."/>
            <person name="Kuo A."/>
            <person name="Grigoriev I.V."/>
            <person name="Allen A.E."/>
            <person name="Hazlebeck D."/>
            <person name="Allen E.E."/>
        </authorList>
    </citation>
    <scope>NUCLEOTIDE SEQUENCE</scope>
    <source>
        <strain evidence="1">Hildebrandi</strain>
    </source>
</reference>
<name>A0A9K3KQQ9_9STRA</name>
<organism evidence="1 2">
    <name type="scientific">Nitzschia inconspicua</name>
    <dbReference type="NCBI Taxonomy" id="303405"/>
    <lineage>
        <taxon>Eukaryota</taxon>
        <taxon>Sar</taxon>
        <taxon>Stramenopiles</taxon>
        <taxon>Ochrophyta</taxon>
        <taxon>Bacillariophyta</taxon>
        <taxon>Bacillariophyceae</taxon>
        <taxon>Bacillariophycidae</taxon>
        <taxon>Bacillariales</taxon>
        <taxon>Bacillariaceae</taxon>
        <taxon>Nitzschia</taxon>
    </lineage>
</organism>
<evidence type="ECO:0000313" key="1">
    <source>
        <dbReference type="EMBL" id="KAG7347752.1"/>
    </source>
</evidence>
<dbReference type="InterPro" id="IPR001611">
    <property type="entry name" value="Leu-rich_rpt"/>
</dbReference>
<proteinExistence type="predicted"/>
<dbReference type="GO" id="GO:0005829">
    <property type="term" value="C:cytosol"/>
    <property type="evidence" value="ECO:0007669"/>
    <property type="project" value="TreeGrafter"/>
</dbReference>
<dbReference type="OrthoDB" id="120976at2759"/>
<reference evidence="1" key="2">
    <citation type="submission" date="2021-04" db="EMBL/GenBank/DDBJ databases">
        <authorList>
            <person name="Podell S."/>
        </authorList>
    </citation>
    <scope>NUCLEOTIDE SEQUENCE</scope>
    <source>
        <strain evidence="1">Hildebrandi</strain>
    </source>
</reference>
<dbReference type="PANTHER" id="PTHR24113:SF15">
    <property type="entry name" value="NACHT DOMAIN-CONTAINING PROTEIN"/>
    <property type="match status" value="1"/>
</dbReference>
<keyword evidence="2" id="KW-1185">Reference proteome</keyword>
<comment type="caution">
    <text evidence="1">The sequence shown here is derived from an EMBL/GenBank/DDBJ whole genome shotgun (WGS) entry which is preliminary data.</text>
</comment>
<dbReference type="EMBL" id="JAGRRH010000020">
    <property type="protein sequence ID" value="KAG7347752.1"/>
    <property type="molecule type" value="Genomic_DNA"/>
</dbReference>
<dbReference type="GO" id="GO:0005096">
    <property type="term" value="F:GTPase activator activity"/>
    <property type="evidence" value="ECO:0007669"/>
    <property type="project" value="InterPro"/>
</dbReference>
<dbReference type="InterPro" id="IPR027038">
    <property type="entry name" value="RanGap"/>
</dbReference>
<dbReference type="Proteomes" id="UP000693970">
    <property type="component" value="Unassembled WGS sequence"/>
</dbReference>
<dbReference type="GO" id="GO:0005634">
    <property type="term" value="C:nucleus"/>
    <property type="evidence" value="ECO:0007669"/>
    <property type="project" value="TreeGrafter"/>
</dbReference>
<dbReference type="Pfam" id="PF13516">
    <property type="entry name" value="LRR_6"/>
    <property type="match status" value="2"/>
</dbReference>
<dbReference type="PANTHER" id="PTHR24113">
    <property type="entry name" value="RAN GTPASE-ACTIVATING PROTEIN 1"/>
    <property type="match status" value="1"/>
</dbReference>
<protein>
    <submittedName>
        <fullName evidence="1">Uncharacterized protein</fullName>
    </submittedName>
</protein>
<gene>
    <name evidence="1" type="ORF">IV203_016457</name>
</gene>